<dbReference type="Pfam" id="PF03456">
    <property type="entry name" value="uDENN"/>
    <property type="match status" value="1"/>
</dbReference>
<dbReference type="Gene3D" id="3.40.50.11500">
    <property type="match status" value="1"/>
</dbReference>
<dbReference type="InterPro" id="IPR037516">
    <property type="entry name" value="Tripartite_DENN"/>
</dbReference>
<dbReference type="Pfam" id="PF02141">
    <property type="entry name" value="DENN"/>
    <property type="match status" value="1"/>
</dbReference>
<dbReference type="Proteomes" id="UP000257200">
    <property type="component" value="Unplaced"/>
</dbReference>
<keyword evidence="2" id="KW-0344">Guanine-nucleotide releasing factor</keyword>
<feature type="domain" description="MABP" evidence="6">
    <location>
        <begin position="38"/>
        <end position="197"/>
    </location>
</feature>
<dbReference type="FunFam" id="2.100.10.50:FF:000001">
    <property type="entry name" value="DENN domain containing 4C"/>
    <property type="match status" value="1"/>
</dbReference>
<evidence type="ECO:0000259" key="5">
    <source>
        <dbReference type="PROSITE" id="PS50211"/>
    </source>
</evidence>
<dbReference type="GeneTree" id="ENSGT00940000158215"/>
<sequence length="1776" mass="196335">MIEDKGHRVTDYFVVAGLTDKSTPLEQDLSETKSSGPKAPITDVAVINRSAGETVPEGFTCIDSTYSGQPANLNHGSLKSPELFLCYKRGRGKPPLIDIGVLYEGKERLIQGCEVIQATPYGRCANVNNSSATSQRIFITFRRAPPVQPQNSLAVTDICVIVTSKGETPPHTFCKVDKNLNCGMWGSSVFLCYKKSVSSANSISYKAGLIFRYPEEDYESFPLSESVPLFCLPMGAKIECWAPNTRDPLPVFSTFVLTISSGEKVYGSAIQFYEPYSVDLLSEKQKIQLGLLTTVEKKMIPNRPVNTNKCICLLSRWPFYESFRKFLMFLYKLSVSGPHPLPIEKHISHFMHNVSFPSPQRPRILVQLSAHDTLILSQPVCTPLPLSGADYGTLLMNLGSENCATLLHFVLLESKILLHSLRPAVLTGVAEAVVAMIFPFQWQCPYIPLCPLSLAGVLNAPLPFIVGVDSRYFDLYDPPPDVVCVDLDTNTIYLSDEKRHSNSKNLPKKPCKSLINSLGNLHHQLATVRQPAQEGSAVDMTPIEADFTWHKKKTALEMEIQETFLRFMASILKGYRSYLKPITQAPSEKATAADSLYDLQGFLKSRDRTHQKFYSQLTKTQIFIRFIEECTFVSDKDTGLAFFDDCVEKVMTVEGESSEDTRLLELDESQKSEHTVFVMPPEPPPDVGPEPAPRYTYKGFPRLQMNLFDRPRVILPALTAAVGSLSSSPALLAKRTKQEIKLAYKMAKRFYSNPPLWARCLFSHCYSLWFICLPAAVRLAKSKSRAMQQAYNVLLKMRTTEVEVLDEVCYRVVMQLCGVWGLPVMAVRVLVEMKKAGVHPNAITYGYYNKAVLESPWPSRNRSGLFMWTKLRNVLRGVTQFKQALNQTSSKKESTLTTTGRQSDQGYGSKDELHQELAEPSHTAVPSADEGTALIASVFFVYSAGTGKLFRRHSSKTDSVSLHNEDASLPSGNLPKEPQKLRQKSFSARSCSFSAETRAGMLLEEGVDHMASQMGADARILAAALSGGQSPPPNSVSKAPFKDLDEEPEDDQCLTVRTLPEEEGQGAPEDGKEDGKEVKGTEVNVENRGRKLTETQEDESGARGATLERADVKVGADPLSLLVSESEESASVSSQEMPRSVPAVVSRNLAEEIEMYMSLRSPLGAKSSSMELQQSQGDSTDAPQPKQSIERRSSLPVPPVKTPRGSPGDTPKRSPSTVTRSKTFAAKTKTPGSATASPGPRSSSLTALVKSSQGGSLGSVINSISGIKMDTLLSGPKIDVLKSSMKQAANVASKVWGAVASAYSYSDDEDEQAQAGGGFPSRLDEHMLSAHDLDESPERRTIPGLVANGLNQSCTSLGSSSGSSDTGRGTHQTRDCSQCRSCEALVYDEEIMAGWTADDSNLNTNCPFCRTAFLPLLHVEFHDLRTMTGFCMNPSASEDSIHSTSTQPTASSSADIKAPDLIAFPVEEPQETSDNLTGTHKRFNLISGKQQRCSGTSLTRSNSVGGPLQSLDYSQRPGHGVSTTSLPCSLQEVSDGMGTRRPNPKPVSVPYLSPLVLRKELETLLENEGDQVIYTHKFLSQHPIIFWNLVWYFRRLDLPTHLPGLILTSEHCNNGVQLPLTTLSQDSKQVYVQLLWDNINLHKEPEDPLYQLWRTFSECKKGTLAPTDHQEIRTLLNTIVRNIQTNDVYGPINLLIREIKRRPDGVKRQRSIYREILFLSLVALGRENIDVEAFDREYRLAYDELSTEQLKSLDRIDRPLSPSVQWCLKTFGPPFI</sequence>
<dbReference type="PANTHER" id="PTHR12296">
    <property type="entry name" value="DENN DOMAIN-CONTAINING PROTEIN 4"/>
    <property type="match status" value="1"/>
</dbReference>
<dbReference type="Pfam" id="PF03455">
    <property type="entry name" value="dDENN"/>
    <property type="match status" value="1"/>
</dbReference>
<dbReference type="GO" id="GO:0005829">
    <property type="term" value="C:cytosol"/>
    <property type="evidence" value="ECO:0007669"/>
    <property type="project" value="UniProtKB-ARBA"/>
</dbReference>
<dbReference type="InterPro" id="IPR002885">
    <property type="entry name" value="PPR_rpt"/>
</dbReference>
<dbReference type="Gene3D" id="2.100.10.50">
    <property type="match status" value="1"/>
</dbReference>
<dbReference type="GO" id="GO:0032483">
    <property type="term" value="P:regulation of Rab protein signal transduction"/>
    <property type="evidence" value="ECO:0007669"/>
    <property type="project" value="TreeGrafter"/>
</dbReference>
<feature type="region of interest" description="Disordered" evidence="4">
    <location>
        <begin position="953"/>
        <end position="989"/>
    </location>
</feature>
<feature type="domain" description="UDENN" evidence="5">
    <location>
        <begin position="189"/>
        <end position="639"/>
    </location>
</feature>
<accession>A0A3Q1I267</accession>
<evidence type="ECO:0000259" key="6">
    <source>
        <dbReference type="PROSITE" id="PS51498"/>
    </source>
</evidence>
<feature type="compositionally biased region" description="Polar residues" evidence="4">
    <location>
        <begin position="1166"/>
        <end position="1187"/>
    </location>
</feature>
<reference evidence="7" key="2">
    <citation type="submission" date="2025-09" db="UniProtKB">
        <authorList>
            <consortium name="Ensembl"/>
        </authorList>
    </citation>
    <scope>IDENTIFICATION</scope>
</reference>
<protein>
    <submittedName>
        <fullName evidence="7">DENN/MADD domain containing 4C</fullName>
    </submittedName>
</protein>
<feature type="region of interest" description="Disordered" evidence="4">
    <location>
        <begin position="886"/>
        <end position="926"/>
    </location>
</feature>
<dbReference type="InterPro" id="IPR001194">
    <property type="entry name" value="cDENN_dom"/>
</dbReference>
<dbReference type="PROSITE" id="PS51375">
    <property type="entry name" value="PPR"/>
    <property type="match status" value="1"/>
</dbReference>
<dbReference type="SMART" id="SM00799">
    <property type="entry name" value="DENN"/>
    <property type="match status" value="1"/>
</dbReference>
<feature type="compositionally biased region" description="Basic and acidic residues" evidence="4">
    <location>
        <begin position="909"/>
        <end position="919"/>
    </location>
</feature>
<dbReference type="InterPro" id="IPR005113">
    <property type="entry name" value="uDENN_dom"/>
</dbReference>
<dbReference type="PANTHER" id="PTHR12296:SF17">
    <property type="entry name" value="DENN DOMAIN-CONTAINING PROTEIN 4C"/>
    <property type="match status" value="1"/>
</dbReference>
<feature type="compositionally biased region" description="Polar residues" evidence="4">
    <location>
        <begin position="1213"/>
        <end position="1222"/>
    </location>
</feature>
<evidence type="ECO:0000256" key="3">
    <source>
        <dbReference type="PROSITE-ProRule" id="PRU00708"/>
    </source>
</evidence>
<dbReference type="Gene3D" id="1.25.40.10">
    <property type="entry name" value="Tetratricopeptide repeat domain"/>
    <property type="match status" value="1"/>
</dbReference>
<dbReference type="InterPro" id="IPR018798">
    <property type="entry name" value="MVB12A/B"/>
</dbReference>
<dbReference type="InterPro" id="IPR023341">
    <property type="entry name" value="MABP"/>
</dbReference>
<dbReference type="FunFam" id="1.25.40.10:FF:000042">
    <property type="entry name" value="C-myc promoter-binding protein isoform X1"/>
    <property type="match status" value="1"/>
</dbReference>
<evidence type="ECO:0000313" key="8">
    <source>
        <dbReference type="Proteomes" id="UP000257200"/>
    </source>
</evidence>
<feature type="compositionally biased region" description="Polar residues" evidence="4">
    <location>
        <begin position="1230"/>
        <end position="1255"/>
    </location>
</feature>
<dbReference type="GO" id="GO:0000813">
    <property type="term" value="C:ESCRT I complex"/>
    <property type="evidence" value="ECO:0007669"/>
    <property type="project" value="InterPro"/>
</dbReference>
<feature type="compositionally biased region" description="Basic and acidic residues" evidence="4">
    <location>
        <begin position="1069"/>
        <end position="1094"/>
    </location>
</feature>
<dbReference type="Pfam" id="PF10240">
    <property type="entry name" value="DUF2464"/>
    <property type="match status" value="1"/>
</dbReference>
<keyword evidence="1" id="KW-0597">Phosphoprotein</keyword>
<evidence type="ECO:0000256" key="1">
    <source>
        <dbReference type="ARBA" id="ARBA00022553"/>
    </source>
</evidence>
<evidence type="ECO:0000256" key="2">
    <source>
        <dbReference type="ARBA" id="ARBA00022658"/>
    </source>
</evidence>
<keyword evidence="8" id="KW-1185">Reference proteome</keyword>
<dbReference type="InterPro" id="IPR011990">
    <property type="entry name" value="TPR-like_helical_dom_sf"/>
</dbReference>
<dbReference type="SMART" id="SM00800">
    <property type="entry name" value="uDENN"/>
    <property type="match status" value="1"/>
</dbReference>
<dbReference type="GO" id="GO:0005085">
    <property type="term" value="F:guanyl-nucleotide exchange factor activity"/>
    <property type="evidence" value="ECO:0007669"/>
    <property type="project" value="UniProtKB-KW"/>
</dbReference>
<organism evidence="7 8">
    <name type="scientific">Acanthochromis polyacanthus</name>
    <name type="common">spiny chromis</name>
    <dbReference type="NCBI Taxonomy" id="80966"/>
    <lineage>
        <taxon>Eukaryota</taxon>
        <taxon>Metazoa</taxon>
        <taxon>Chordata</taxon>
        <taxon>Craniata</taxon>
        <taxon>Vertebrata</taxon>
        <taxon>Euteleostomi</taxon>
        <taxon>Actinopterygii</taxon>
        <taxon>Neopterygii</taxon>
        <taxon>Teleostei</taxon>
        <taxon>Neoteleostei</taxon>
        <taxon>Acanthomorphata</taxon>
        <taxon>Ovalentaria</taxon>
        <taxon>Pomacentridae</taxon>
        <taxon>Acanthochromis</taxon>
    </lineage>
</organism>
<evidence type="ECO:0000313" key="7">
    <source>
        <dbReference type="Ensembl" id="ENSAPOP00000033815.1"/>
    </source>
</evidence>
<name>A0A3Q1I267_9TELE</name>
<dbReference type="PROSITE" id="PS51498">
    <property type="entry name" value="MABP"/>
    <property type="match status" value="1"/>
</dbReference>
<dbReference type="SMART" id="SM00801">
    <property type="entry name" value="dDENN"/>
    <property type="match status" value="1"/>
</dbReference>
<feature type="region of interest" description="Disordered" evidence="4">
    <location>
        <begin position="1164"/>
        <end position="1255"/>
    </location>
</feature>
<feature type="repeat" description="PPR" evidence="3">
    <location>
        <begin position="806"/>
        <end position="840"/>
    </location>
</feature>
<evidence type="ECO:0000256" key="4">
    <source>
        <dbReference type="SAM" id="MobiDB-lite"/>
    </source>
</evidence>
<proteinExistence type="predicted"/>
<dbReference type="Ensembl" id="ENSAPOT00000029151.1">
    <property type="protein sequence ID" value="ENSAPOP00000033815.1"/>
    <property type="gene ID" value="ENSAPOG00000022827.1"/>
</dbReference>
<dbReference type="InterPro" id="IPR005112">
    <property type="entry name" value="dDENN_dom"/>
</dbReference>
<reference evidence="7" key="1">
    <citation type="submission" date="2025-08" db="UniProtKB">
        <authorList>
            <consortium name="Ensembl"/>
        </authorList>
    </citation>
    <scope>IDENTIFICATION</scope>
</reference>
<feature type="region of interest" description="Disordered" evidence="4">
    <location>
        <begin position="1025"/>
        <end position="1114"/>
    </location>
</feature>
<dbReference type="PROSITE" id="PS50211">
    <property type="entry name" value="DENN"/>
    <property type="match status" value="1"/>
</dbReference>
<dbReference type="InterPro" id="IPR051696">
    <property type="entry name" value="DENN_Domain_GEFs"/>
</dbReference>
<dbReference type="InterPro" id="IPR043153">
    <property type="entry name" value="DENN_C"/>
</dbReference>